<dbReference type="SUPFAM" id="SSF56281">
    <property type="entry name" value="Metallo-hydrolase/oxidoreductase"/>
    <property type="match status" value="1"/>
</dbReference>
<comment type="caution">
    <text evidence="2">The sequence shown here is derived from an EMBL/GenBank/DDBJ whole genome shotgun (WGS) entry which is preliminary data.</text>
</comment>
<reference evidence="2 3" key="1">
    <citation type="journal article" date="2021" name="Elife">
        <title>Chloroplast acquisition without the gene transfer in kleptoplastic sea slugs, Plakobranchus ocellatus.</title>
        <authorList>
            <person name="Maeda T."/>
            <person name="Takahashi S."/>
            <person name="Yoshida T."/>
            <person name="Shimamura S."/>
            <person name="Takaki Y."/>
            <person name="Nagai Y."/>
            <person name="Toyoda A."/>
            <person name="Suzuki Y."/>
            <person name="Arimoto A."/>
            <person name="Ishii H."/>
            <person name="Satoh N."/>
            <person name="Nishiyama T."/>
            <person name="Hasebe M."/>
            <person name="Maruyama T."/>
            <person name="Minagawa J."/>
            <person name="Obokata J."/>
            <person name="Shigenobu S."/>
        </authorList>
    </citation>
    <scope>NUCLEOTIDE SEQUENCE [LARGE SCALE GENOMIC DNA]</scope>
</reference>
<feature type="domain" description="Metallo-beta-lactamase" evidence="1">
    <location>
        <begin position="4"/>
        <end position="103"/>
    </location>
</feature>
<sequence length="153" mass="17117">MNIVVACTPSQHWAKRTAKDENKVLWCSWCVIGPLHSFHFSGDTAYCEGFKQIGHKFGPFTLSTIPIGAYSPRDVMGCMHADPEQAVNIHDDLKSQASIGIHWGTFTLAYEEFNEGKKSLSDCPRLRRPTSNVNKQTIASIKKDIEEDPHISV</sequence>
<dbReference type="Proteomes" id="UP000762676">
    <property type="component" value="Unassembled WGS sequence"/>
</dbReference>
<dbReference type="Gene3D" id="3.60.15.10">
    <property type="entry name" value="Ribonuclease Z/Hydroxyacylglutathione hydrolase-like"/>
    <property type="match status" value="1"/>
</dbReference>
<organism evidence="2 3">
    <name type="scientific">Elysia marginata</name>
    <dbReference type="NCBI Taxonomy" id="1093978"/>
    <lineage>
        <taxon>Eukaryota</taxon>
        <taxon>Metazoa</taxon>
        <taxon>Spiralia</taxon>
        <taxon>Lophotrochozoa</taxon>
        <taxon>Mollusca</taxon>
        <taxon>Gastropoda</taxon>
        <taxon>Heterobranchia</taxon>
        <taxon>Euthyneura</taxon>
        <taxon>Panpulmonata</taxon>
        <taxon>Sacoglossa</taxon>
        <taxon>Placobranchoidea</taxon>
        <taxon>Plakobranchidae</taxon>
        <taxon>Elysia</taxon>
    </lineage>
</organism>
<evidence type="ECO:0000313" key="2">
    <source>
        <dbReference type="EMBL" id="GFR96051.1"/>
    </source>
</evidence>
<dbReference type="InterPro" id="IPR001279">
    <property type="entry name" value="Metallo-B-lactamas"/>
</dbReference>
<dbReference type="GO" id="GO:0070291">
    <property type="term" value="P:N-acylethanolamine metabolic process"/>
    <property type="evidence" value="ECO:0007669"/>
    <property type="project" value="TreeGrafter"/>
</dbReference>
<dbReference type="GO" id="GO:0070292">
    <property type="term" value="P:N-acylphosphatidylethanolamine metabolic process"/>
    <property type="evidence" value="ECO:0007669"/>
    <property type="project" value="TreeGrafter"/>
</dbReference>
<proteinExistence type="predicted"/>
<keyword evidence="3" id="KW-1185">Reference proteome</keyword>
<dbReference type="PANTHER" id="PTHR15032:SF4">
    <property type="entry name" value="N-ACYL-PHOSPHATIDYLETHANOLAMINE-HYDROLYZING PHOSPHOLIPASE D"/>
    <property type="match status" value="1"/>
</dbReference>
<evidence type="ECO:0000259" key="1">
    <source>
        <dbReference type="Pfam" id="PF12706"/>
    </source>
</evidence>
<dbReference type="Pfam" id="PF12706">
    <property type="entry name" value="Lactamase_B_2"/>
    <property type="match status" value="1"/>
</dbReference>
<evidence type="ECO:0000313" key="3">
    <source>
        <dbReference type="Proteomes" id="UP000762676"/>
    </source>
</evidence>
<dbReference type="InterPro" id="IPR036866">
    <property type="entry name" value="RibonucZ/Hydroxyglut_hydro"/>
</dbReference>
<dbReference type="PANTHER" id="PTHR15032">
    <property type="entry name" value="N-ACYL-PHOSPHATIDYLETHANOLAMINE-HYDROLYZING PHOSPHOLIPASE D"/>
    <property type="match status" value="1"/>
</dbReference>
<dbReference type="EMBL" id="BMAT01012644">
    <property type="protein sequence ID" value="GFR96051.1"/>
    <property type="molecule type" value="Genomic_DNA"/>
</dbReference>
<name>A0AAV4HH47_9GAST</name>
<protein>
    <submittedName>
        <fullName evidence="2">N-acyl-phosphatidylethanolamine-hydrolyzing phospholipase D</fullName>
    </submittedName>
</protein>
<dbReference type="GO" id="GO:0005737">
    <property type="term" value="C:cytoplasm"/>
    <property type="evidence" value="ECO:0007669"/>
    <property type="project" value="TreeGrafter"/>
</dbReference>
<gene>
    <name evidence="2" type="ORF">ElyMa_006288500</name>
</gene>
<dbReference type="GO" id="GO:0070290">
    <property type="term" value="F:N-acylphosphatidylethanolamine-specific phospholipase D activity"/>
    <property type="evidence" value="ECO:0007669"/>
    <property type="project" value="TreeGrafter"/>
</dbReference>
<accession>A0AAV4HH47</accession>
<dbReference type="AlphaFoldDB" id="A0AAV4HH47"/>